<name>A0ABW2QEY5_9BURK</name>
<dbReference type="PANTHER" id="PTHR30413:SF10">
    <property type="entry name" value="CAPSULE POLYSACCHARIDE EXPORT INNER-MEMBRANE PROTEIN CTRC"/>
    <property type="match status" value="1"/>
</dbReference>
<feature type="transmembrane region" description="Helical" evidence="9">
    <location>
        <begin position="64"/>
        <end position="83"/>
    </location>
</feature>
<protein>
    <recommendedName>
        <fullName evidence="9">Transport permease protein</fullName>
    </recommendedName>
</protein>
<keyword evidence="8 9" id="KW-0472">Membrane</keyword>
<keyword evidence="7" id="KW-0625">Polysaccharide transport</keyword>
<evidence type="ECO:0000256" key="7">
    <source>
        <dbReference type="ARBA" id="ARBA00023047"/>
    </source>
</evidence>
<accession>A0ABW2QEY5</accession>
<evidence type="ECO:0000256" key="6">
    <source>
        <dbReference type="ARBA" id="ARBA00022989"/>
    </source>
</evidence>
<keyword evidence="5 9" id="KW-0812">Transmembrane</keyword>
<evidence type="ECO:0000256" key="5">
    <source>
        <dbReference type="ARBA" id="ARBA00022692"/>
    </source>
</evidence>
<keyword evidence="7" id="KW-0762">Sugar transport</keyword>
<organism evidence="11 12">
    <name type="scientific">Hydrogenophaga atypica</name>
    <dbReference type="NCBI Taxonomy" id="249409"/>
    <lineage>
        <taxon>Bacteria</taxon>
        <taxon>Pseudomonadati</taxon>
        <taxon>Pseudomonadota</taxon>
        <taxon>Betaproteobacteria</taxon>
        <taxon>Burkholderiales</taxon>
        <taxon>Comamonadaceae</taxon>
        <taxon>Hydrogenophaga</taxon>
    </lineage>
</organism>
<dbReference type="InterPro" id="IPR013525">
    <property type="entry name" value="ABC2_TM"/>
</dbReference>
<comment type="subcellular location">
    <subcellularLocation>
        <location evidence="9">Cell inner membrane</location>
        <topology evidence="9">Multi-pass membrane protein</topology>
    </subcellularLocation>
    <subcellularLocation>
        <location evidence="1">Cell membrane</location>
        <topology evidence="1">Multi-pass membrane protein</topology>
    </subcellularLocation>
</comment>
<evidence type="ECO:0000256" key="8">
    <source>
        <dbReference type="ARBA" id="ARBA00023136"/>
    </source>
</evidence>
<dbReference type="Pfam" id="PF01061">
    <property type="entry name" value="ABC2_membrane"/>
    <property type="match status" value="1"/>
</dbReference>
<dbReference type="InterPro" id="IPR047817">
    <property type="entry name" value="ABC2_TM_bact-type"/>
</dbReference>
<evidence type="ECO:0000256" key="2">
    <source>
        <dbReference type="ARBA" id="ARBA00007783"/>
    </source>
</evidence>
<dbReference type="Proteomes" id="UP001596501">
    <property type="component" value="Unassembled WGS sequence"/>
</dbReference>
<feature type="transmembrane region" description="Helical" evidence="9">
    <location>
        <begin position="20"/>
        <end position="44"/>
    </location>
</feature>
<dbReference type="RefSeq" id="WP_382219712.1">
    <property type="nucleotide sequence ID" value="NZ_JBHTCA010000002.1"/>
</dbReference>
<evidence type="ECO:0000256" key="4">
    <source>
        <dbReference type="ARBA" id="ARBA00022475"/>
    </source>
</evidence>
<dbReference type="EMBL" id="JBHTCA010000002">
    <property type="protein sequence ID" value="MFC7407856.1"/>
    <property type="molecule type" value="Genomic_DNA"/>
</dbReference>
<gene>
    <name evidence="11" type="ORF">ACFQPB_03165</name>
</gene>
<dbReference type="PROSITE" id="PS51012">
    <property type="entry name" value="ABC_TM2"/>
    <property type="match status" value="1"/>
</dbReference>
<feature type="domain" description="ABC transmembrane type-2" evidence="10">
    <location>
        <begin position="26"/>
        <end position="253"/>
    </location>
</feature>
<comment type="similarity">
    <text evidence="2 9">Belongs to the ABC-2 integral membrane protein family.</text>
</comment>
<keyword evidence="3 9" id="KW-0813">Transport</keyword>
<sequence length="261" mass="28980">MNKNNLTKLWGAVQAEFRTLYAGSLLGVLWFLLAPLLQVGMYVFLFQVVWKLRVNLHHGGDVSFVWFLLSAYIPYWAFQDALSRAAGALTANAHIIRNTPFPPWLLVVARVMLPFGVMLALVLPLWPVLHQAGHFQLQWADGPWLAFTLMCLAGMAVGLAVLLASVGVVLRDLANIVPPLLMALMLTAPIMYPLQNVPEAMRGWFWLNPLTPFAEAFHTLLLTPQGLDLGHALAMPALALGALWLGRWAYRKIAPDLVDLL</sequence>
<evidence type="ECO:0000256" key="9">
    <source>
        <dbReference type="RuleBase" id="RU361157"/>
    </source>
</evidence>
<keyword evidence="4 9" id="KW-1003">Cell membrane</keyword>
<proteinExistence type="inferred from homology"/>
<evidence type="ECO:0000259" key="10">
    <source>
        <dbReference type="PROSITE" id="PS51012"/>
    </source>
</evidence>
<feature type="transmembrane region" description="Helical" evidence="9">
    <location>
        <begin position="229"/>
        <end position="250"/>
    </location>
</feature>
<comment type="caution">
    <text evidence="11">The sequence shown here is derived from an EMBL/GenBank/DDBJ whole genome shotgun (WGS) entry which is preliminary data.</text>
</comment>
<evidence type="ECO:0000256" key="3">
    <source>
        <dbReference type="ARBA" id="ARBA00022448"/>
    </source>
</evidence>
<evidence type="ECO:0000313" key="11">
    <source>
        <dbReference type="EMBL" id="MFC7407856.1"/>
    </source>
</evidence>
<feature type="transmembrane region" description="Helical" evidence="9">
    <location>
        <begin position="176"/>
        <end position="194"/>
    </location>
</feature>
<keyword evidence="12" id="KW-1185">Reference proteome</keyword>
<evidence type="ECO:0000313" key="12">
    <source>
        <dbReference type="Proteomes" id="UP001596501"/>
    </source>
</evidence>
<evidence type="ECO:0000256" key="1">
    <source>
        <dbReference type="ARBA" id="ARBA00004651"/>
    </source>
</evidence>
<feature type="transmembrane region" description="Helical" evidence="9">
    <location>
        <begin position="104"/>
        <end position="126"/>
    </location>
</feature>
<feature type="transmembrane region" description="Helical" evidence="9">
    <location>
        <begin position="146"/>
        <end position="169"/>
    </location>
</feature>
<reference evidence="12" key="1">
    <citation type="journal article" date="2019" name="Int. J. Syst. Evol. Microbiol.">
        <title>The Global Catalogue of Microorganisms (GCM) 10K type strain sequencing project: providing services to taxonomists for standard genome sequencing and annotation.</title>
        <authorList>
            <consortium name="The Broad Institute Genomics Platform"/>
            <consortium name="The Broad Institute Genome Sequencing Center for Infectious Disease"/>
            <person name="Wu L."/>
            <person name="Ma J."/>
        </authorList>
    </citation>
    <scope>NUCLEOTIDE SEQUENCE [LARGE SCALE GENOMIC DNA]</scope>
    <source>
        <strain evidence="12">CGMCC 1.12371</strain>
    </source>
</reference>
<keyword evidence="6 9" id="KW-1133">Transmembrane helix</keyword>
<dbReference type="PANTHER" id="PTHR30413">
    <property type="entry name" value="INNER MEMBRANE TRANSPORT PERMEASE"/>
    <property type="match status" value="1"/>
</dbReference>